<dbReference type="AlphaFoldDB" id="A0A3N4SI87"/>
<organism evidence="4 5">
    <name type="scientific">Kitasatospora cineracea</name>
    <dbReference type="NCBI Taxonomy" id="88074"/>
    <lineage>
        <taxon>Bacteria</taxon>
        <taxon>Bacillati</taxon>
        <taxon>Actinomycetota</taxon>
        <taxon>Actinomycetes</taxon>
        <taxon>Kitasatosporales</taxon>
        <taxon>Streptomycetaceae</taxon>
        <taxon>Kitasatospora</taxon>
    </lineage>
</organism>
<protein>
    <submittedName>
        <fullName evidence="4">Periplasmic binding family protein</fullName>
    </submittedName>
</protein>
<keyword evidence="5" id="KW-1185">Reference proteome</keyword>
<dbReference type="InterPro" id="IPR024370">
    <property type="entry name" value="PBP_domain"/>
</dbReference>
<dbReference type="SUPFAM" id="SSF53850">
    <property type="entry name" value="Periplasmic binding protein-like II"/>
    <property type="match status" value="1"/>
</dbReference>
<feature type="signal peptide" evidence="2">
    <location>
        <begin position="1"/>
        <end position="28"/>
    </location>
</feature>
<dbReference type="EMBL" id="RKQG01000001">
    <property type="protein sequence ID" value="RPE36224.1"/>
    <property type="molecule type" value="Genomic_DNA"/>
</dbReference>
<feature type="compositionally biased region" description="Polar residues" evidence="1">
    <location>
        <begin position="90"/>
        <end position="99"/>
    </location>
</feature>
<feature type="region of interest" description="Disordered" evidence="1">
    <location>
        <begin position="80"/>
        <end position="106"/>
    </location>
</feature>
<evidence type="ECO:0000256" key="1">
    <source>
        <dbReference type="SAM" id="MobiDB-lite"/>
    </source>
</evidence>
<dbReference type="Proteomes" id="UP000266906">
    <property type="component" value="Unassembled WGS sequence"/>
</dbReference>
<accession>A0A3N4SI87</accession>
<evidence type="ECO:0000259" key="3">
    <source>
        <dbReference type="Pfam" id="PF12849"/>
    </source>
</evidence>
<dbReference type="Pfam" id="PF12849">
    <property type="entry name" value="PBP_like_2"/>
    <property type="match status" value="1"/>
</dbReference>
<keyword evidence="2" id="KW-0732">Signal</keyword>
<comment type="caution">
    <text evidence="4">The sequence shown here is derived from an EMBL/GenBank/DDBJ whole genome shotgun (WGS) entry which is preliminary data.</text>
</comment>
<name>A0A3N4SI87_9ACTN</name>
<proteinExistence type="predicted"/>
<sequence length="343" mass="35012">MRHTAAKAFAAAAMTAAALATVAVPAMADPATGVTPAAQDIVGAGSDTTQALLNQFSTDYNASLTAAGNTTSPRLYSWDATGTDPITPKTGASTISRPNGSGAGISALNANTSATLDFARSSRTRQGTDPSSDLFVAFAKDAVTWSAKSGGHAPANLTTQDLNDIYSCKAGKTNWSAFGGTAGTIKPYLPQLSSGTRSFFLGAIGNPTLGACVVSGPEENEGTNALLDDIDVIFPYSVGHWVGQANGHTTATDNKGNLTLRNINGVAPLTATGTLNAAFANPTYGRVLYNVVRDTEWTATTVQGTALRAIFGPTGYICSTTGRTTISSYGYLNLAAASCGSTI</sequence>
<dbReference type="RefSeq" id="WP_123819323.1">
    <property type="nucleotide sequence ID" value="NZ_JBEYIY010000049.1"/>
</dbReference>
<evidence type="ECO:0000256" key="2">
    <source>
        <dbReference type="SAM" id="SignalP"/>
    </source>
</evidence>
<feature type="domain" description="PBP" evidence="3">
    <location>
        <begin position="36"/>
        <end position="204"/>
    </location>
</feature>
<evidence type="ECO:0000313" key="4">
    <source>
        <dbReference type="EMBL" id="RPE36224.1"/>
    </source>
</evidence>
<evidence type="ECO:0000313" key="5">
    <source>
        <dbReference type="Proteomes" id="UP000266906"/>
    </source>
</evidence>
<dbReference type="Gene3D" id="3.40.190.10">
    <property type="entry name" value="Periplasmic binding protein-like II"/>
    <property type="match status" value="1"/>
</dbReference>
<feature type="chain" id="PRO_5018087507" evidence="2">
    <location>
        <begin position="29"/>
        <end position="343"/>
    </location>
</feature>
<reference evidence="4 5" key="1">
    <citation type="submission" date="2018-11" db="EMBL/GenBank/DDBJ databases">
        <title>Sequencing the genomes of 1000 actinobacteria strains.</title>
        <authorList>
            <person name="Klenk H.-P."/>
        </authorList>
    </citation>
    <scope>NUCLEOTIDE SEQUENCE [LARGE SCALE GENOMIC DNA]</scope>
    <source>
        <strain evidence="4 5">DSM 44781</strain>
    </source>
</reference>
<gene>
    <name evidence="4" type="ORF">EDD38_4593</name>
</gene>